<keyword evidence="3" id="KW-0496">Mitochondrion</keyword>
<evidence type="ECO:0000256" key="2">
    <source>
        <dbReference type="ARBA" id="ARBA00008164"/>
    </source>
</evidence>
<dbReference type="InterPro" id="IPR001107">
    <property type="entry name" value="Band_7"/>
</dbReference>
<comment type="similarity">
    <text evidence="2">Belongs to the band 7/mec-2 family.</text>
</comment>
<dbReference type="PRINTS" id="PR00721">
    <property type="entry name" value="STOMATIN"/>
</dbReference>
<dbReference type="SMART" id="SM00244">
    <property type="entry name" value="PHB"/>
    <property type="match status" value="1"/>
</dbReference>
<gene>
    <name evidence="7" type="ORF">URODEC1_LOCUS69924</name>
</gene>
<name>A0ABC9BXG1_9POAL</name>
<evidence type="ECO:0000313" key="7">
    <source>
        <dbReference type="EMBL" id="CAL5010269.1"/>
    </source>
</evidence>
<dbReference type="GO" id="GO:0005739">
    <property type="term" value="C:mitochondrion"/>
    <property type="evidence" value="ECO:0007669"/>
    <property type="project" value="UniProtKB-SubCell"/>
</dbReference>
<dbReference type="AlphaFoldDB" id="A0ABC9BXG1"/>
<sequence>MASLLRRSAPPARELLRLPRHLVAAGSAPASALSRSLSQHHPRDGSPGFDLLRTPVNWGVAIVPERKAFVVERLGKYLKTLTPGIHMLVPGVDKIAFVHSLKEQVIPVSDQSVLTRDGICLQIDGSLREAFAEFLQIVDPYLASYGVENQISAVIQLAQTSLRSEFGKMTLDSTFKKKDASNENISRLINEAAMDWGLECVRFEIREISPPHEIKVAMEMEAEAELEKRVQILESEAAVMSQAILAKGEAQAIRIISEAKARGIGLISEALATNAGIQAANFLVAEERIRAFSDVAKAGKTISLPSNVGNLAFMVAQALRMHKKIQSNSKA</sequence>
<dbReference type="PANTHER" id="PTHR43327:SF10">
    <property type="entry name" value="STOMATIN-LIKE PROTEIN 2, MITOCHONDRIAL"/>
    <property type="match status" value="1"/>
</dbReference>
<keyword evidence="5" id="KW-0175">Coiled coil</keyword>
<proteinExistence type="inferred from homology"/>
<comment type="subcellular location">
    <subcellularLocation>
        <location evidence="1">Mitochondrion</location>
    </subcellularLocation>
</comment>
<organism evidence="7 8">
    <name type="scientific">Urochloa decumbens</name>
    <dbReference type="NCBI Taxonomy" id="240449"/>
    <lineage>
        <taxon>Eukaryota</taxon>
        <taxon>Viridiplantae</taxon>
        <taxon>Streptophyta</taxon>
        <taxon>Embryophyta</taxon>
        <taxon>Tracheophyta</taxon>
        <taxon>Spermatophyta</taxon>
        <taxon>Magnoliopsida</taxon>
        <taxon>Liliopsida</taxon>
        <taxon>Poales</taxon>
        <taxon>Poaceae</taxon>
        <taxon>PACMAD clade</taxon>
        <taxon>Panicoideae</taxon>
        <taxon>Panicodae</taxon>
        <taxon>Paniceae</taxon>
        <taxon>Melinidinae</taxon>
        <taxon>Urochloa</taxon>
    </lineage>
</organism>
<feature type="coiled-coil region" evidence="5">
    <location>
        <begin position="216"/>
        <end position="243"/>
    </location>
</feature>
<dbReference type="CDD" id="cd08829">
    <property type="entry name" value="SPFH_paraslipin"/>
    <property type="match status" value="1"/>
</dbReference>
<dbReference type="Pfam" id="PF16200">
    <property type="entry name" value="Band_7_C"/>
    <property type="match status" value="1"/>
</dbReference>
<dbReference type="InterPro" id="IPR036013">
    <property type="entry name" value="Band_7/SPFH_dom_sf"/>
</dbReference>
<dbReference type="InterPro" id="IPR001972">
    <property type="entry name" value="Stomatin_HflK_fam"/>
</dbReference>
<dbReference type="Gene3D" id="3.30.479.30">
    <property type="entry name" value="Band 7 domain"/>
    <property type="match status" value="1"/>
</dbReference>
<evidence type="ECO:0000259" key="6">
    <source>
        <dbReference type="SMART" id="SM00244"/>
    </source>
</evidence>
<dbReference type="Proteomes" id="UP001497457">
    <property type="component" value="Chromosome 28b"/>
</dbReference>
<feature type="domain" description="Band 7" evidence="6">
    <location>
        <begin position="58"/>
        <end position="222"/>
    </location>
</feature>
<evidence type="ECO:0000256" key="1">
    <source>
        <dbReference type="ARBA" id="ARBA00004173"/>
    </source>
</evidence>
<dbReference type="SUPFAM" id="SSF117892">
    <property type="entry name" value="Band 7/SPFH domain"/>
    <property type="match status" value="1"/>
</dbReference>
<evidence type="ECO:0000256" key="4">
    <source>
        <dbReference type="ARBA" id="ARBA00023288"/>
    </source>
</evidence>
<keyword evidence="8" id="KW-1185">Reference proteome</keyword>
<dbReference type="Pfam" id="PF01145">
    <property type="entry name" value="Band_7"/>
    <property type="match status" value="1"/>
</dbReference>
<keyword evidence="4" id="KW-0449">Lipoprotein</keyword>
<dbReference type="InterPro" id="IPR050710">
    <property type="entry name" value="Band7/mec-2_domain"/>
</dbReference>
<protein>
    <recommendedName>
        <fullName evidence="6">Band 7 domain-containing protein</fullName>
    </recommendedName>
</protein>
<evidence type="ECO:0000256" key="3">
    <source>
        <dbReference type="ARBA" id="ARBA00023128"/>
    </source>
</evidence>
<dbReference type="InterPro" id="IPR032435">
    <property type="entry name" value="STML2-like_C"/>
</dbReference>
<dbReference type="PANTHER" id="PTHR43327">
    <property type="entry name" value="STOMATIN-LIKE PROTEIN 2, MITOCHONDRIAL"/>
    <property type="match status" value="1"/>
</dbReference>
<evidence type="ECO:0000313" key="8">
    <source>
        <dbReference type="Proteomes" id="UP001497457"/>
    </source>
</evidence>
<reference evidence="7 8" key="2">
    <citation type="submission" date="2024-10" db="EMBL/GenBank/DDBJ databases">
        <authorList>
            <person name="Ryan C."/>
        </authorList>
    </citation>
    <scope>NUCLEOTIDE SEQUENCE [LARGE SCALE GENOMIC DNA]</scope>
</reference>
<evidence type="ECO:0000256" key="5">
    <source>
        <dbReference type="SAM" id="Coils"/>
    </source>
</evidence>
<dbReference type="EMBL" id="OZ075138">
    <property type="protein sequence ID" value="CAL5010269.1"/>
    <property type="molecule type" value="Genomic_DNA"/>
</dbReference>
<reference evidence="8" key="1">
    <citation type="submission" date="2024-06" db="EMBL/GenBank/DDBJ databases">
        <authorList>
            <person name="Ryan C."/>
        </authorList>
    </citation>
    <scope>NUCLEOTIDE SEQUENCE [LARGE SCALE GENOMIC DNA]</scope>
</reference>
<accession>A0ABC9BXG1</accession>